<sequence length="331" mass="34476">MTEPRYDVIAIGNAIVDVMAPCDDALIEELQLAKGGMSLIDADGARDLYSAMGPAKEISGGSAANTLAGLAALGAQCSFIGQVASDQLGDVFSHDIRAAGIDFDTPAREGEPPTARCLIFVTPDGERTMNTFLGASQFLPPAALSEDAIRDAAVLYLEGYLWDPEEPRSAMRRAIEVARSAGRKVAFTASESFVIDRHGNDFRALIDEGLIDILFVNESELATLTGEDDFEAGLAAIAPKLPVLVATKGANGAVAIAGGERGEVAAEPVEAVVDTTGAGDLFAAGFLSGHVKGENLKNCLTRGAVCAAEIISHYGARPEADLRALVAERLG</sequence>
<accession>A0A844Z8E4</accession>
<dbReference type="InterPro" id="IPR011611">
    <property type="entry name" value="PfkB_dom"/>
</dbReference>
<evidence type="ECO:0000256" key="2">
    <source>
        <dbReference type="ARBA" id="ARBA00022679"/>
    </source>
</evidence>
<dbReference type="RefSeq" id="WP_160612502.1">
    <property type="nucleotide sequence ID" value="NZ_JAUFQM010000001.1"/>
</dbReference>
<gene>
    <name evidence="5" type="ORF">GRI35_02165</name>
</gene>
<evidence type="ECO:0000256" key="1">
    <source>
        <dbReference type="ARBA" id="ARBA00010688"/>
    </source>
</evidence>
<feature type="domain" description="Carbohydrate kinase PfkB" evidence="4">
    <location>
        <begin position="57"/>
        <end position="318"/>
    </location>
</feature>
<dbReference type="SUPFAM" id="SSF53613">
    <property type="entry name" value="Ribokinase-like"/>
    <property type="match status" value="1"/>
</dbReference>
<evidence type="ECO:0000313" key="6">
    <source>
        <dbReference type="Proteomes" id="UP000460290"/>
    </source>
</evidence>
<dbReference type="PANTHER" id="PTHR43320">
    <property type="entry name" value="SUGAR KINASE"/>
    <property type="match status" value="1"/>
</dbReference>
<keyword evidence="6" id="KW-1185">Reference proteome</keyword>
<dbReference type="Proteomes" id="UP000460290">
    <property type="component" value="Unassembled WGS sequence"/>
</dbReference>
<comment type="similarity">
    <text evidence="1">Belongs to the carbohydrate kinase PfkB family.</text>
</comment>
<organism evidence="5 6">
    <name type="scientific">Pontixanthobacter aestiaquae</name>
    <dbReference type="NCBI Taxonomy" id="1509367"/>
    <lineage>
        <taxon>Bacteria</taxon>
        <taxon>Pseudomonadati</taxon>
        <taxon>Pseudomonadota</taxon>
        <taxon>Alphaproteobacteria</taxon>
        <taxon>Sphingomonadales</taxon>
        <taxon>Erythrobacteraceae</taxon>
        <taxon>Pontixanthobacter</taxon>
    </lineage>
</organism>
<dbReference type="CDD" id="cd01168">
    <property type="entry name" value="adenosine_kinase"/>
    <property type="match status" value="1"/>
</dbReference>
<reference evidence="5 6" key="1">
    <citation type="submission" date="2019-12" db="EMBL/GenBank/DDBJ databases">
        <title>Genomic-based taxomic classification of the family Erythrobacteraceae.</title>
        <authorList>
            <person name="Xu L."/>
        </authorList>
    </citation>
    <scope>NUCLEOTIDE SEQUENCE [LARGE SCALE GENOMIC DNA]</scope>
    <source>
        <strain evidence="5 6">KCTC 42006</strain>
    </source>
</reference>
<protein>
    <submittedName>
        <fullName evidence="5">Adenosine kinase</fullName>
    </submittedName>
</protein>
<evidence type="ECO:0000313" key="5">
    <source>
        <dbReference type="EMBL" id="MXO82179.1"/>
    </source>
</evidence>
<dbReference type="Gene3D" id="3.40.1190.20">
    <property type="match status" value="1"/>
</dbReference>
<dbReference type="InterPro" id="IPR052700">
    <property type="entry name" value="Carb_kinase_PfkB-like"/>
</dbReference>
<evidence type="ECO:0000259" key="4">
    <source>
        <dbReference type="Pfam" id="PF00294"/>
    </source>
</evidence>
<keyword evidence="3 5" id="KW-0418">Kinase</keyword>
<dbReference type="PANTHER" id="PTHR43320:SF3">
    <property type="entry name" value="CARBOHYDRATE KINASE PFKB DOMAIN-CONTAINING PROTEIN"/>
    <property type="match status" value="1"/>
</dbReference>
<comment type="caution">
    <text evidence="5">The sequence shown here is derived from an EMBL/GenBank/DDBJ whole genome shotgun (WGS) entry which is preliminary data.</text>
</comment>
<dbReference type="PROSITE" id="PS00584">
    <property type="entry name" value="PFKB_KINASES_2"/>
    <property type="match status" value="1"/>
</dbReference>
<keyword evidence="2" id="KW-0808">Transferase</keyword>
<proteinExistence type="inferred from homology"/>
<dbReference type="OrthoDB" id="9813569at2"/>
<dbReference type="EMBL" id="WTYZ01000001">
    <property type="protein sequence ID" value="MXO82179.1"/>
    <property type="molecule type" value="Genomic_DNA"/>
</dbReference>
<evidence type="ECO:0000256" key="3">
    <source>
        <dbReference type="ARBA" id="ARBA00022777"/>
    </source>
</evidence>
<dbReference type="InterPro" id="IPR002173">
    <property type="entry name" value="Carboh/pur_kinase_PfkB_CS"/>
</dbReference>
<dbReference type="Pfam" id="PF00294">
    <property type="entry name" value="PfkB"/>
    <property type="match status" value="1"/>
</dbReference>
<dbReference type="GO" id="GO:0016301">
    <property type="term" value="F:kinase activity"/>
    <property type="evidence" value="ECO:0007669"/>
    <property type="project" value="UniProtKB-KW"/>
</dbReference>
<dbReference type="InterPro" id="IPR029056">
    <property type="entry name" value="Ribokinase-like"/>
</dbReference>
<dbReference type="AlphaFoldDB" id="A0A844Z8E4"/>
<name>A0A844Z8E4_9SPHN</name>